<proteinExistence type="predicted"/>
<name>A0A1R3XK36_9RHOB</name>
<dbReference type="PROSITE" id="PS51257">
    <property type="entry name" value="PROKAR_LIPOPROTEIN"/>
    <property type="match status" value="1"/>
</dbReference>
<dbReference type="AlphaFoldDB" id="A0A1R3XK36"/>
<gene>
    <name evidence="1" type="ORF">SAMN05421665_3539</name>
</gene>
<dbReference type="EMBL" id="FTPR01000004">
    <property type="protein sequence ID" value="SIT92002.1"/>
    <property type="molecule type" value="Genomic_DNA"/>
</dbReference>
<keyword evidence="2" id="KW-1185">Reference proteome</keyword>
<accession>A0A1R3XK36</accession>
<dbReference type="STRING" id="287098.SAMN05421665_3539"/>
<evidence type="ECO:0008006" key="3">
    <source>
        <dbReference type="Google" id="ProtNLM"/>
    </source>
</evidence>
<reference evidence="2" key="1">
    <citation type="submission" date="2017-01" db="EMBL/GenBank/DDBJ databases">
        <authorList>
            <person name="Varghese N."/>
            <person name="Submissions S."/>
        </authorList>
    </citation>
    <scope>NUCLEOTIDE SEQUENCE [LARGE SCALE GENOMIC DNA]</scope>
    <source>
        <strain evidence="2">DSM 29591</strain>
    </source>
</reference>
<evidence type="ECO:0000313" key="1">
    <source>
        <dbReference type="EMBL" id="SIT92002.1"/>
    </source>
</evidence>
<sequence>MRYFLMAGALASVAACGGGSRGATGDISRACLDADRRAASPALCSCIQQVANQSLSGSDQARVVGFFADPQLAQDTRQSDRPGDENFWVRYRAFTDLAGEICQPVDA</sequence>
<protein>
    <recommendedName>
        <fullName evidence="3">Arginine transporter</fullName>
    </recommendedName>
</protein>
<evidence type="ECO:0000313" key="2">
    <source>
        <dbReference type="Proteomes" id="UP000186997"/>
    </source>
</evidence>
<dbReference type="Proteomes" id="UP000186997">
    <property type="component" value="Unassembled WGS sequence"/>
</dbReference>
<dbReference type="RefSeq" id="WP_055296015.1">
    <property type="nucleotide sequence ID" value="NZ_FTPR01000004.1"/>
</dbReference>
<organism evidence="1 2">
    <name type="scientific">Yoonia rosea</name>
    <dbReference type="NCBI Taxonomy" id="287098"/>
    <lineage>
        <taxon>Bacteria</taxon>
        <taxon>Pseudomonadati</taxon>
        <taxon>Pseudomonadota</taxon>
        <taxon>Alphaproteobacteria</taxon>
        <taxon>Rhodobacterales</taxon>
        <taxon>Paracoccaceae</taxon>
        <taxon>Yoonia</taxon>
    </lineage>
</organism>